<keyword evidence="1" id="KW-1133">Transmembrane helix</keyword>
<reference evidence="2 3" key="1">
    <citation type="submission" date="2015-07" db="EMBL/GenBank/DDBJ databases">
        <title>The genome of Habropoda laboriosa.</title>
        <authorList>
            <person name="Pan H."/>
            <person name="Kapheim K."/>
        </authorList>
    </citation>
    <scope>NUCLEOTIDE SEQUENCE [LARGE SCALE GENOMIC DNA]</scope>
    <source>
        <strain evidence="2">0110345459</strain>
    </source>
</reference>
<feature type="transmembrane region" description="Helical" evidence="1">
    <location>
        <begin position="46"/>
        <end position="68"/>
    </location>
</feature>
<dbReference type="EMBL" id="KQ414731">
    <property type="protein sequence ID" value="KOC62422.1"/>
    <property type="molecule type" value="Genomic_DNA"/>
</dbReference>
<dbReference type="Proteomes" id="UP000053825">
    <property type="component" value="Unassembled WGS sequence"/>
</dbReference>
<feature type="non-terminal residue" evidence="2">
    <location>
        <position position="1"/>
    </location>
</feature>
<name>A0A0L7QUT7_9HYME</name>
<keyword evidence="1" id="KW-0472">Membrane</keyword>
<dbReference type="AlphaFoldDB" id="A0A0L7QUT7"/>
<accession>A0A0L7QUT7</accession>
<evidence type="ECO:0000313" key="2">
    <source>
        <dbReference type="EMBL" id="KOC62422.1"/>
    </source>
</evidence>
<evidence type="ECO:0000313" key="3">
    <source>
        <dbReference type="Proteomes" id="UP000053825"/>
    </source>
</evidence>
<evidence type="ECO:0000256" key="1">
    <source>
        <dbReference type="SAM" id="Phobius"/>
    </source>
</evidence>
<evidence type="ECO:0008006" key="4">
    <source>
        <dbReference type="Google" id="ProtNLM"/>
    </source>
</evidence>
<sequence length="92" mass="10941">ASTTMQKLYQLCIKILPNPPYSPNFHFSPPQLTIFSTRKRFKETPFSSFFVLIIQILTQTELMLFVIICQKCIEHSLNEFQRSYAYPREFSR</sequence>
<gene>
    <name evidence="2" type="ORF">WH47_03835</name>
</gene>
<organism evidence="2 3">
    <name type="scientific">Habropoda laboriosa</name>
    <dbReference type="NCBI Taxonomy" id="597456"/>
    <lineage>
        <taxon>Eukaryota</taxon>
        <taxon>Metazoa</taxon>
        <taxon>Ecdysozoa</taxon>
        <taxon>Arthropoda</taxon>
        <taxon>Hexapoda</taxon>
        <taxon>Insecta</taxon>
        <taxon>Pterygota</taxon>
        <taxon>Neoptera</taxon>
        <taxon>Endopterygota</taxon>
        <taxon>Hymenoptera</taxon>
        <taxon>Apocrita</taxon>
        <taxon>Aculeata</taxon>
        <taxon>Apoidea</taxon>
        <taxon>Anthophila</taxon>
        <taxon>Apidae</taxon>
        <taxon>Habropoda</taxon>
    </lineage>
</organism>
<keyword evidence="3" id="KW-1185">Reference proteome</keyword>
<protein>
    <recommendedName>
        <fullName evidence="4">Histone-lysine N-methyltransferase SETMAR</fullName>
    </recommendedName>
</protein>
<keyword evidence="1" id="KW-0812">Transmembrane</keyword>
<proteinExistence type="predicted"/>